<dbReference type="GO" id="GO:0016740">
    <property type="term" value="F:transferase activity"/>
    <property type="evidence" value="ECO:0007669"/>
    <property type="project" value="UniProtKB-KW"/>
</dbReference>
<protein>
    <submittedName>
        <fullName evidence="1">Glycosyltransferase family 2 protein</fullName>
    </submittedName>
</protein>
<dbReference type="Gene3D" id="3.90.550.10">
    <property type="entry name" value="Spore Coat Polysaccharide Biosynthesis Protein SpsA, Chain A"/>
    <property type="match status" value="1"/>
</dbReference>
<dbReference type="Proteomes" id="UP000298173">
    <property type="component" value="Unassembled WGS sequence"/>
</dbReference>
<dbReference type="PANTHER" id="PTHR43179">
    <property type="entry name" value="RHAMNOSYLTRANSFERASE WBBL"/>
    <property type="match status" value="1"/>
</dbReference>
<organism evidence="1 2">
    <name type="scientific">Cryobacterium glaciale</name>
    <dbReference type="NCBI Taxonomy" id="1259145"/>
    <lineage>
        <taxon>Bacteria</taxon>
        <taxon>Bacillati</taxon>
        <taxon>Actinomycetota</taxon>
        <taxon>Actinomycetes</taxon>
        <taxon>Micrococcales</taxon>
        <taxon>Microbacteriaceae</taxon>
        <taxon>Cryobacterium</taxon>
    </lineage>
</organism>
<keyword evidence="1" id="KW-0808">Transferase</keyword>
<proteinExistence type="predicted"/>
<keyword evidence="2" id="KW-1185">Reference proteome</keyword>
<dbReference type="SUPFAM" id="SSF53448">
    <property type="entry name" value="Nucleotide-diphospho-sugar transferases"/>
    <property type="match status" value="1"/>
</dbReference>
<gene>
    <name evidence="1" type="ORF">E3O06_07060</name>
</gene>
<dbReference type="Pfam" id="PF13641">
    <property type="entry name" value="Glyco_tranf_2_3"/>
    <property type="match status" value="1"/>
</dbReference>
<dbReference type="OrthoDB" id="9771846at2"/>
<sequence length="282" mass="30523">MSESVLVVTVTHNSGESLDAFLESLSQACETRHVSVVIVDNASADVNAVRTSAARLGATLIQSAENLGYGGGITLGVNSSPLDSQYILISNPDVTFRPGAIDVLIQAADRLATAGSLGPQILDATGNVYPSARNLPSLSTGVGHAVLGRLWTSNPWSRRYRADENHPNLQRDAGWLSGACLLVRRSAYDSVGGFDSSYFMYFEDVDLGARLAQAGWRNVYVPSSVVTHTGAHSTAHSATQMERVHHKSAYLYLTRKYSSWYLSPIRLGARVALAARQWWVTR</sequence>
<evidence type="ECO:0000313" key="1">
    <source>
        <dbReference type="EMBL" id="TFB74345.1"/>
    </source>
</evidence>
<name>A0A4R8UXV3_9MICO</name>
<accession>A0A4R8UXV3</accession>
<comment type="caution">
    <text evidence="1">The sequence shown here is derived from an EMBL/GenBank/DDBJ whole genome shotgun (WGS) entry which is preliminary data.</text>
</comment>
<dbReference type="EMBL" id="SOEY01000012">
    <property type="protein sequence ID" value="TFB74345.1"/>
    <property type="molecule type" value="Genomic_DNA"/>
</dbReference>
<reference evidence="1 2" key="1">
    <citation type="submission" date="2019-03" db="EMBL/GenBank/DDBJ databases">
        <title>Genomics of glacier-inhabiting Cryobacterium strains.</title>
        <authorList>
            <person name="Liu Q."/>
            <person name="Xin Y.-H."/>
        </authorList>
    </citation>
    <scope>NUCLEOTIDE SEQUENCE [LARGE SCALE GENOMIC DNA]</scope>
    <source>
        <strain evidence="1 2">HLT2-23</strain>
    </source>
</reference>
<dbReference type="CDD" id="cd04186">
    <property type="entry name" value="GT_2_like_c"/>
    <property type="match status" value="1"/>
</dbReference>
<dbReference type="AlphaFoldDB" id="A0A4R8UXV3"/>
<evidence type="ECO:0000313" key="2">
    <source>
        <dbReference type="Proteomes" id="UP000298173"/>
    </source>
</evidence>
<dbReference type="PANTHER" id="PTHR43179:SF7">
    <property type="entry name" value="RHAMNOSYLTRANSFERASE WBBL"/>
    <property type="match status" value="1"/>
</dbReference>
<dbReference type="InterPro" id="IPR029044">
    <property type="entry name" value="Nucleotide-diphossugar_trans"/>
</dbReference>
<dbReference type="RefSeq" id="WP_134502280.1">
    <property type="nucleotide sequence ID" value="NZ_SOEY01000012.1"/>
</dbReference>